<keyword evidence="1" id="KW-1133">Transmembrane helix</keyword>
<name>A0A837D378_9PSEU</name>
<sequence length="241" mass="26190">MESSIGDLSINLLASVIAGTAVWLFQRARRRRRDARRRRFFGLAGRAECVIVAPRHAASPSPYSVNQLDVAAIVEIATVARECGANVVLKVQGQNVLFDDTLHSATEFCVGGPEANTRMKAHLATFLPGLTMDPYEEAGDALHLRVGGEVFTRVPGESEFAALAKVDTGRVGKPLFLVCGQTAITNRAAARYLSEHYPTLLSRYGLHGQFCLLLEVVRPSAYGDRVVRERCDVTSAAFSEA</sequence>
<proteinExistence type="predicted"/>
<keyword evidence="1" id="KW-0812">Transmembrane</keyword>
<evidence type="ECO:0000313" key="3">
    <source>
        <dbReference type="Proteomes" id="UP000030848"/>
    </source>
</evidence>
<organism evidence="2 3">
    <name type="scientific">Saccharomonospora viridis</name>
    <dbReference type="NCBI Taxonomy" id="1852"/>
    <lineage>
        <taxon>Bacteria</taxon>
        <taxon>Bacillati</taxon>
        <taxon>Actinomycetota</taxon>
        <taxon>Actinomycetes</taxon>
        <taxon>Pseudonocardiales</taxon>
        <taxon>Pseudonocardiaceae</taxon>
        <taxon>Saccharomonospora</taxon>
    </lineage>
</organism>
<evidence type="ECO:0000313" key="2">
    <source>
        <dbReference type="EMBL" id="KHF42213.1"/>
    </source>
</evidence>
<comment type="caution">
    <text evidence="2">The sequence shown here is derived from an EMBL/GenBank/DDBJ whole genome shotgun (WGS) entry which is preliminary data.</text>
</comment>
<gene>
    <name evidence="2" type="ORF">MINT15_40190</name>
</gene>
<accession>A0A837D378</accession>
<evidence type="ECO:0000256" key="1">
    <source>
        <dbReference type="SAM" id="Phobius"/>
    </source>
</evidence>
<dbReference type="EMBL" id="JRZE01000008">
    <property type="protein sequence ID" value="KHF42213.1"/>
    <property type="molecule type" value="Genomic_DNA"/>
</dbReference>
<dbReference type="OrthoDB" id="3208544at2"/>
<dbReference type="Proteomes" id="UP000030848">
    <property type="component" value="Unassembled WGS sequence"/>
</dbReference>
<keyword evidence="1" id="KW-0472">Membrane</keyword>
<dbReference type="RefSeq" id="WP_037313548.1">
    <property type="nucleotide sequence ID" value="NZ_CALJZO010000042.1"/>
</dbReference>
<reference evidence="2 3" key="1">
    <citation type="submission" date="2014-10" db="EMBL/GenBank/DDBJ databases">
        <title>Genome sequence of Micropolyspora internatus JCM3315.</title>
        <authorList>
            <person name="Shin S.-K."/>
            <person name="Yi H."/>
        </authorList>
    </citation>
    <scope>NUCLEOTIDE SEQUENCE [LARGE SCALE GENOMIC DNA]</scope>
    <source>
        <strain evidence="2 3">JCM 3315</strain>
    </source>
</reference>
<evidence type="ECO:0008006" key="4">
    <source>
        <dbReference type="Google" id="ProtNLM"/>
    </source>
</evidence>
<dbReference type="AlphaFoldDB" id="A0A837D378"/>
<feature type="transmembrane region" description="Helical" evidence="1">
    <location>
        <begin position="12"/>
        <end position="29"/>
    </location>
</feature>
<protein>
    <recommendedName>
        <fullName evidence="4">Secreted protein</fullName>
    </recommendedName>
</protein>